<dbReference type="InterPro" id="IPR002464">
    <property type="entry name" value="DNA/RNA_helicase_DEAH_CS"/>
</dbReference>
<evidence type="ECO:0000256" key="3">
    <source>
        <dbReference type="ARBA" id="ARBA00022840"/>
    </source>
</evidence>
<dbReference type="InterPro" id="IPR006554">
    <property type="entry name" value="Helicase-like_DEXD_c2"/>
</dbReference>
<keyword evidence="1" id="KW-0547">Nucleotide-binding</keyword>
<dbReference type="GO" id="GO:0005524">
    <property type="term" value="F:ATP binding"/>
    <property type="evidence" value="ECO:0007669"/>
    <property type="project" value="UniProtKB-KW"/>
</dbReference>
<feature type="domain" description="Helicase ATP-binding" evidence="5">
    <location>
        <begin position="1"/>
        <end position="446"/>
    </location>
</feature>
<dbReference type="PROSITE" id="PS00690">
    <property type="entry name" value="DEAH_ATP_HELICASE"/>
    <property type="match status" value="1"/>
</dbReference>
<evidence type="ECO:0000259" key="5">
    <source>
        <dbReference type="PROSITE" id="PS51193"/>
    </source>
</evidence>
<evidence type="ECO:0000313" key="7">
    <source>
        <dbReference type="Proteomes" id="UP000039865"/>
    </source>
</evidence>
<protein>
    <submittedName>
        <fullName evidence="6">Regulator of telomere elongation helicase 1</fullName>
    </submittedName>
</protein>
<keyword evidence="3" id="KW-0067">ATP-binding</keyword>
<dbReference type="GO" id="GO:0016818">
    <property type="term" value="F:hydrolase activity, acting on acid anhydrides, in phosphorus-containing anhydrides"/>
    <property type="evidence" value="ECO:0007669"/>
    <property type="project" value="InterPro"/>
</dbReference>
<dbReference type="InterPro" id="IPR027417">
    <property type="entry name" value="P-loop_NTPase"/>
</dbReference>
<evidence type="ECO:0000256" key="2">
    <source>
        <dbReference type="ARBA" id="ARBA00022801"/>
    </source>
</evidence>
<gene>
    <name evidence="6" type="primary">Contig5270.g5647</name>
    <name evidence="6" type="ORF">STYLEM_17948</name>
</gene>
<dbReference type="InterPro" id="IPR014013">
    <property type="entry name" value="Helic_SF1/SF2_ATP-bd_DinG/Rad3"/>
</dbReference>
<evidence type="ECO:0000256" key="4">
    <source>
        <dbReference type="SAM" id="MobiDB-lite"/>
    </source>
</evidence>
<dbReference type="SMART" id="SM00488">
    <property type="entry name" value="DEXDc2"/>
    <property type="match status" value="1"/>
</dbReference>
<name>A0A078B5M7_STYLE</name>
<keyword evidence="2" id="KW-0378">Hydrolase</keyword>
<sequence>MRSLIIARKITQDLYGTLGFLKSYVDNPTIFDEFDENGKPLKHINSSQPSEPDDEFIQENPDAILEESKQTKKKEDSNSQKDDEEKGKKNYLNQDKRIMIIYCTRTHSQISQVIKEIKNKLSYEINVIPLASRKHMCIFGEQFEEESIDQVCKLAREKNQKYHKKRFTTLLNADKVNFRGHQKALMRIMDGISKRQKKSHVKKVETRQLYTFDLDTENPEDAALQKKRQLDIRQHEEKLRQYEEQIFVSNVVESNTMRNKKQYAKDFDEMRRKHQSGVCPYYNGGEKRIFETELNINPFFEKMQQKILTQPVYDIEDLTKLGKQHSLCPYYLARSKLSNVDIAIIPYHYILTPSIRRKLPLKIENSIIIFDEAHNLERICEEIMSFKLSVDKLVQCEKILQKLETMYREKDCMSANVTNQNNEKAGDKLDDTEILRTFVDQLRKVIDVTPSLRRHQGEMERGNIKYYLYDIQEVHNILEEALRPVFRIDKQERKKKKRQKKQNGDNNNNEDEHGDGGNDTPKGMSSGSEDEQEQWEGIGGANNASDLYYNDIKDKTLTDKERKQRARCMMINKRVDELIEVLDQCIADLQSDSKALSKLKNSLKTVQHLSKITERERQDFRLYIEQVSYIANSKLNMKQQYLENVPGRAFEASKKLLGYICLNPSYIFKQLVKKNPRSIILTSGTLSPMDSFADELRTQVLIKLIFTRTFGVQLENQHAIDKSQLMVSVVQCDFEAHSLNFVYDRRKDYQQINGLGRFIKKLEVNIPGGILLFFPSYELMSHILDIWDQSQIIFNREIFKEAKNSKEFREIFDKYLKRIQRG</sequence>
<dbReference type="PROSITE" id="PS51193">
    <property type="entry name" value="HELICASE_ATP_BIND_2"/>
    <property type="match status" value="1"/>
</dbReference>
<dbReference type="PANTHER" id="PTHR11472">
    <property type="entry name" value="DNA REPAIR DEAD HELICASE RAD3/XP-D SUBFAMILY MEMBER"/>
    <property type="match status" value="1"/>
</dbReference>
<dbReference type="InterPro" id="IPR010614">
    <property type="entry name" value="RAD3-like_helicase_DEAD"/>
</dbReference>
<proteinExistence type="predicted"/>
<dbReference type="InterPro" id="IPR045028">
    <property type="entry name" value="DinG/Rad3-like"/>
</dbReference>
<organism evidence="6 7">
    <name type="scientific">Stylonychia lemnae</name>
    <name type="common">Ciliate</name>
    <dbReference type="NCBI Taxonomy" id="5949"/>
    <lineage>
        <taxon>Eukaryota</taxon>
        <taxon>Sar</taxon>
        <taxon>Alveolata</taxon>
        <taxon>Ciliophora</taxon>
        <taxon>Intramacronucleata</taxon>
        <taxon>Spirotrichea</taxon>
        <taxon>Stichotrichia</taxon>
        <taxon>Sporadotrichida</taxon>
        <taxon>Oxytrichidae</taxon>
        <taxon>Stylonychinae</taxon>
        <taxon>Stylonychia</taxon>
    </lineage>
</organism>
<feature type="region of interest" description="Disordered" evidence="4">
    <location>
        <begin position="66"/>
        <end position="89"/>
    </location>
</feature>
<accession>A0A078B5M7</accession>
<feature type="region of interest" description="Disordered" evidence="4">
    <location>
        <begin position="490"/>
        <end position="542"/>
    </location>
</feature>
<dbReference type="GO" id="GO:0003677">
    <property type="term" value="F:DNA binding"/>
    <property type="evidence" value="ECO:0007669"/>
    <property type="project" value="InterPro"/>
</dbReference>
<dbReference type="Proteomes" id="UP000039865">
    <property type="component" value="Unassembled WGS sequence"/>
</dbReference>
<dbReference type="GO" id="GO:0003678">
    <property type="term" value="F:DNA helicase activity"/>
    <property type="evidence" value="ECO:0007669"/>
    <property type="project" value="InterPro"/>
</dbReference>
<dbReference type="PANTHER" id="PTHR11472:SF34">
    <property type="entry name" value="REGULATOR OF TELOMERE ELONGATION HELICASE 1"/>
    <property type="match status" value="1"/>
</dbReference>
<evidence type="ECO:0000313" key="6">
    <source>
        <dbReference type="EMBL" id="CDW88823.1"/>
    </source>
</evidence>
<dbReference type="Pfam" id="PF06733">
    <property type="entry name" value="DEAD_2"/>
    <property type="match status" value="1"/>
</dbReference>
<dbReference type="Gene3D" id="3.40.50.300">
    <property type="entry name" value="P-loop containing nucleotide triphosphate hydrolases"/>
    <property type="match status" value="2"/>
</dbReference>
<keyword evidence="6" id="KW-0347">Helicase</keyword>
<evidence type="ECO:0000256" key="1">
    <source>
        <dbReference type="ARBA" id="ARBA00022741"/>
    </source>
</evidence>
<dbReference type="OrthoDB" id="19182at2759"/>
<reference evidence="6 7" key="1">
    <citation type="submission" date="2014-06" db="EMBL/GenBank/DDBJ databases">
        <authorList>
            <person name="Swart Estienne"/>
        </authorList>
    </citation>
    <scope>NUCLEOTIDE SEQUENCE [LARGE SCALE GENOMIC DNA]</scope>
    <source>
        <strain evidence="6 7">130c</strain>
    </source>
</reference>
<dbReference type="InParanoid" id="A0A078B5M7"/>
<keyword evidence="7" id="KW-1185">Reference proteome</keyword>
<dbReference type="AlphaFoldDB" id="A0A078B5M7"/>
<dbReference type="EMBL" id="CCKQ01016928">
    <property type="protein sequence ID" value="CDW88823.1"/>
    <property type="molecule type" value="Genomic_DNA"/>
</dbReference>